<dbReference type="GO" id="GO:0004553">
    <property type="term" value="F:hydrolase activity, hydrolyzing O-glycosyl compounds"/>
    <property type="evidence" value="ECO:0007669"/>
    <property type="project" value="InterPro"/>
</dbReference>
<dbReference type="InterPro" id="IPR036439">
    <property type="entry name" value="Dockerin_dom_sf"/>
</dbReference>
<sequence>MARRPRSNSARRSRLFRSVDRAMEFKRSRTLRCEPLEERHLLAVDVFIHPVTGNITIMDQSAFSEGSEVQEDNNVTLSLGNFDPDGGEGAAAQDGLLITDPSGVNALSFGLLQVSDTEVFVPQNFDFQIGIGQNIQDVLTALIDIDLQSGDDDLTFSFDLDLVPVVTNYDIHGGDSSQFTDVLHMQGTAGVAESVIINPSSADPDVVEISGYAGVATQSQGFELIVYDAANLDDNLDVNVGNGSAAARVQAATYVGRDEVISGTLPRIQFDALNQFTLISSTADSTNTFVLEDLQGAENYLFDSRANETLIVEGSSDRDVLTASLDAAGDLQITGVVNTLNTSAMQVTDQLQVRTLSGNDQLIVDVEGTDVIRTPIFFDGGIGSDELQVIGTSTNGVQQITYTPGLQPDEGKLLYDTDLVEAGIDMQIDFDNLEPIIDLVPALILDVQGTGAANQITYGPALPGRGLVSIDGFETIAFENKTGLQISARGGDDTIVINNSDLPTGLESIQANGEDGNDTIRIEALPDASATSFVALAADGAGGNDTIDGSAILVDTPLNLIGGEGNDTLQGGASNDGLVGESGDDTIIDSPGDDIINAGLGNDTFVVRGTFLGELISVIQDAPSLVVADDYTLSVLGPTQGVKQVGKTNLALAPADAANSPTLERIIVEGLAGDDTIRVGHADEYGDLDANNGVPGQTIPYEVVGNGPNASDRLVVPDLGLGDLVIQRQGADQRSGSITVGSLAPVDYSEIEFVNVTPLDPITGGTGTDGAGRLVIFKADPFESNDTRPNATFLGSGPTINIDPTIDPGGIPEFGVPGDNDFYQFVAQETGTLDLQLYFEEIGTLENGRPGLPVNGDLVATVLDSDGVPVSIAMASDLDDPNGIKIGKRVVVPVVRNNTYYLRVEGRAGDQGVTGINVYNFTAITTAAPIPELVDLQADSDSGRNNTDDVTKIETPTFNIILDDDRIDEFMNIDMMPDTVDDDAPTAGFDYGVEVFNNATSIGFAFYTGVGNIWEFTATAGDLNEGDFNHIAAAVWIRDAADPAQLGRHLLSDSLQITLDTMTPPVSFGLPNGVNAEDGLDADSDSGVTTMPMTYADRVTSDTTPNLWGYAEANTIVRLYHDDNGNGIIDLLTDTFLGMTVAVPYDGNLAYPDGYWEIESVLDLNEIVGLPKDGLRQLLVTAEDVAGNPMPMNDQIEDGVDELDIFIDTQGPQVYDPAGATGAVHPTVDPEYDLFDPKPSENGFTPLTNQITIHVRDLPERSNADPNFLYEALKEDIAETLGNYTLVGDHVGHIGIIDVDVINDAPADGQVATATIIITFDQYLPDDRYTLTVSDNLVDPAGNNLDGESNATGPLDDPTFPTGDGVPGGEFVARFTIDSRPEIGTFVPSSITIDINGNFVWDPSNGQIGNDATNVDLTFTMDRPDVAPGGFATHDTVFAGKFVGGGFGGGGMVADRYFDQLAVYGYSVETVEHRWLIDLDSDGVADVYSAQPLLANFNVAGALPIAGNFDDNLANGDEIGLYYAGNWAFDFNHNFVIEAGEVVANTGLLGIPIVGDFDGNGIDDVGVFNNNIFNFAFSIGAFGAFGAFDSLQWGFSGVLERPVAADMDQDGVDDIGLFVPRNSSQPLRETAEWYFLLSDAFNTVLQEGTLSLLDHAFEPVPFGADLYAEFGDELSLPVVGNFDPPVAAQTSPNEQSVDDLPGDYDGSGTVDRSDYEVWKANFGLSGSGIAGDGNNDGNVDLADFTVWRNHLGQSLPTNTVASNNLPGDFDGNGTVDTGDYSLWKESFGQAGTGLAADGNGDGQVDLADFTVWRNHLGTSQPVAALAALSTTTEIVSAASSGTTTTDVATPKSDTTAEAKALALEGLVDDEKPSEGPTSYFADAGFSDGDDLLLLRTSKDEQESEWPEEALDEAIQSHSNELFGLAIDWGW</sequence>
<name>A0A9X2F9C5_9BACT</name>
<evidence type="ECO:0000313" key="2">
    <source>
        <dbReference type="Proteomes" id="UP001155241"/>
    </source>
</evidence>
<protein>
    <submittedName>
        <fullName evidence="1">Uncharacterized protein</fullName>
    </submittedName>
</protein>
<dbReference type="Gene3D" id="2.60.120.380">
    <property type="match status" value="1"/>
</dbReference>
<dbReference type="Gene3D" id="2.150.10.10">
    <property type="entry name" value="Serralysin-like metalloprotease, C-terminal"/>
    <property type="match status" value="1"/>
</dbReference>
<dbReference type="Gene3D" id="6.20.50.90">
    <property type="match status" value="1"/>
</dbReference>
<dbReference type="InterPro" id="IPR018247">
    <property type="entry name" value="EF_Hand_1_Ca_BS"/>
</dbReference>
<comment type="caution">
    <text evidence="1">The sequence shown here is derived from an EMBL/GenBank/DDBJ whole genome shotgun (WGS) entry which is preliminary data.</text>
</comment>
<evidence type="ECO:0000313" key="1">
    <source>
        <dbReference type="EMBL" id="MCO6044792.1"/>
    </source>
</evidence>
<dbReference type="Pfam" id="PF00353">
    <property type="entry name" value="HemolysinCabind"/>
    <property type="match status" value="1"/>
</dbReference>
<organism evidence="1 2">
    <name type="scientific">Aeoliella straminimaris</name>
    <dbReference type="NCBI Taxonomy" id="2954799"/>
    <lineage>
        <taxon>Bacteria</taxon>
        <taxon>Pseudomonadati</taxon>
        <taxon>Planctomycetota</taxon>
        <taxon>Planctomycetia</taxon>
        <taxon>Pirellulales</taxon>
        <taxon>Lacipirellulaceae</taxon>
        <taxon>Aeoliella</taxon>
    </lineage>
</organism>
<dbReference type="SUPFAM" id="SSF63446">
    <property type="entry name" value="Type I dockerin domain"/>
    <property type="match status" value="1"/>
</dbReference>
<proteinExistence type="predicted"/>
<dbReference type="PROSITE" id="PS00018">
    <property type="entry name" value="EF_HAND_1"/>
    <property type="match status" value="4"/>
</dbReference>
<dbReference type="InterPro" id="IPR001343">
    <property type="entry name" value="Hemolysn_Ca-bd"/>
</dbReference>
<dbReference type="GO" id="GO:0005509">
    <property type="term" value="F:calcium ion binding"/>
    <property type="evidence" value="ECO:0007669"/>
    <property type="project" value="InterPro"/>
</dbReference>
<reference evidence="1" key="1">
    <citation type="submission" date="2022-06" db="EMBL/GenBank/DDBJ databases">
        <title>Aeoliella straminimaris, a novel planctomycete from sediments.</title>
        <authorList>
            <person name="Vitorino I.R."/>
            <person name="Lage O.M."/>
        </authorList>
    </citation>
    <scope>NUCLEOTIDE SEQUENCE</scope>
    <source>
        <strain evidence="1">ICT_H6.2</strain>
    </source>
</reference>
<accession>A0A9X2F9C5</accession>
<gene>
    <name evidence="1" type="ORF">NG895_12845</name>
</gene>
<dbReference type="EMBL" id="JAMXLR010000039">
    <property type="protein sequence ID" value="MCO6044792.1"/>
    <property type="molecule type" value="Genomic_DNA"/>
</dbReference>
<dbReference type="Gene3D" id="1.10.1330.10">
    <property type="entry name" value="Dockerin domain"/>
    <property type="match status" value="2"/>
</dbReference>
<dbReference type="Pfam" id="PF00404">
    <property type="entry name" value="Dockerin_1"/>
    <property type="match status" value="1"/>
</dbReference>
<dbReference type="Proteomes" id="UP001155241">
    <property type="component" value="Unassembled WGS sequence"/>
</dbReference>
<dbReference type="PRINTS" id="PR00313">
    <property type="entry name" value="CABNDNGRPT"/>
</dbReference>
<keyword evidence="2" id="KW-1185">Reference proteome</keyword>
<dbReference type="GO" id="GO:0000272">
    <property type="term" value="P:polysaccharide catabolic process"/>
    <property type="evidence" value="ECO:0007669"/>
    <property type="project" value="InterPro"/>
</dbReference>
<dbReference type="InterPro" id="IPR002105">
    <property type="entry name" value="Dockerin_1_rpt"/>
</dbReference>
<dbReference type="SUPFAM" id="SSF51120">
    <property type="entry name" value="beta-Roll"/>
    <property type="match status" value="1"/>
</dbReference>
<dbReference type="InterPro" id="IPR011049">
    <property type="entry name" value="Serralysin-like_metalloprot_C"/>
</dbReference>